<feature type="domain" description="EF-hand" evidence="2">
    <location>
        <begin position="337"/>
        <end position="372"/>
    </location>
</feature>
<dbReference type="Pfam" id="PF13621">
    <property type="entry name" value="Cupin_8"/>
    <property type="match status" value="1"/>
</dbReference>
<dbReference type="PROSITE" id="PS51184">
    <property type="entry name" value="JMJC"/>
    <property type="match status" value="1"/>
</dbReference>
<protein>
    <submittedName>
        <fullName evidence="4">Lysine-specific demethylase 8-like</fullName>
    </submittedName>
</protein>
<evidence type="ECO:0000313" key="5">
    <source>
        <dbReference type="Proteomes" id="UP000008144"/>
    </source>
</evidence>
<evidence type="ECO:0000256" key="1">
    <source>
        <dbReference type="SAM" id="SignalP"/>
    </source>
</evidence>
<reference evidence="5" key="1">
    <citation type="journal article" date="2002" name="Science">
        <title>The draft genome of Ciona intestinalis: insights into chordate and vertebrate origins.</title>
        <authorList>
            <person name="Dehal P."/>
            <person name="Satou Y."/>
            <person name="Campbell R.K."/>
            <person name="Chapman J."/>
            <person name="Degnan B."/>
            <person name="De Tomaso A."/>
            <person name="Davidson B."/>
            <person name="Di Gregorio A."/>
            <person name="Gelpke M."/>
            <person name="Goodstein D.M."/>
            <person name="Harafuji N."/>
            <person name="Hastings K.E."/>
            <person name="Ho I."/>
            <person name="Hotta K."/>
            <person name="Huang W."/>
            <person name="Kawashima T."/>
            <person name="Lemaire P."/>
            <person name="Martinez D."/>
            <person name="Meinertzhagen I.A."/>
            <person name="Necula S."/>
            <person name="Nonaka M."/>
            <person name="Putnam N."/>
            <person name="Rash S."/>
            <person name="Saiga H."/>
            <person name="Satake M."/>
            <person name="Terry A."/>
            <person name="Yamada L."/>
            <person name="Wang H.G."/>
            <person name="Awazu S."/>
            <person name="Azumi K."/>
            <person name="Boore J."/>
            <person name="Branno M."/>
            <person name="Chin-Bow S."/>
            <person name="DeSantis R."/>
            <person name="Doyle S."/>
            <person name="Francino P."/>
            <person name="Keys D.N."/>
            <person name="Haga S."/>
            <person name="Hayashi H."/>
            <person name="Hino K."/>
            <person name="Imai K.S."/>
            <person name="Inaba K."/>
            <person name="Kano S."/>
            <person name="Kobayashi K."/>
            <person name="Kobayashi M."/>
            <person name="Lee B.I."/>
            <person name="Makabe K.W."/>
            <person name="Manohar C."/>
            <person name="Matassi G."/>
            <person name="Medina M."/>
            <person name="Mochizuki Y."/>
            <person name="Mount S."/>
            <person name="Morishita T."/>
            <person name="Miura S."/>
            <person name="Nakayama A."/>
            <person name="Nishizaka S."/>
            <person name="Nomoto H."/>
            <person name="Ohta F."/>
            <person name="Oishi K."/>
            <person name="Rigoutsos I."/>
            <person name="Sano M."/>
            <person name="Sasaki A."/>
            <person name="Sasakura Y."/>
            <person name="Shoguchi E."/>
            <person name="Shin-i T."/>
            <person name="Spagnuolo A."/>
            <person name="Stainier D."/>
            <person name="Suzuki M.M."/>
            <person name="Tassy O."/>
            <person name="Takatori N."/>
            <person name="Tokuoka M."/>
            <person name="Yagi K."/>
            <person name="Yoshizaki F."/>
            <person name="Wada S."/>
            <person name="Zhang C."/>
            <person name="Hyatt P.D."/>
            <person name="Larimer F."/>
            <person name="Detter C."/>
            <person name="Doggett N."/>
            <person name="Glavina T."/>
            <person name="Hawkins T."/>
            <person name="Richardson P."/>
            <person name="Lucas S."/>
            <person name="Kohara Y."/>
            <person name="Levine M."/>
            <person name="Satoh N."/>
            <person name="Rokhsar D.S."/>
        </authorList>
    </citation>
    <scope>NUCLEOTIDE SEQUENCE [LARGE SCALE GENOMIC DNA]</scope>
</reference>
<dbReference type="PROSITE" id="PS50222">
    <property type="entry name" value="EF_HAND_2"/>
    <property type="match status" value="1"/>
</dbReference>
<keyword evidence="5" id="KW-1185">Reference proteome</keyword>
<dbReference type="GO" id="GO:0016706">
    <property type="term" value="F:2-oxoglutarate-dependent dioxygenase activity"/>
    <property type="evidence" value="ECO:0000318"/>
    <property type="project" value="GO_Central"/>
</dbReference>
<evidence type="ECO:0000259" key="2">
    <source>
        <dbReference type="PROSITE" id="PS50222"/>
    </source>
</evidence>
<sequence length="385" mass="44103">MNKCIIIISCIVQLAVVVVVADDPPGHMQPIGSHMPPMPIEERDDLPNPTEFYDNYVTPGKPVVFKGVVKKFPNFNNLRNDSYLRDLYGDTTFNTDKLKEEVIDKPFPMKMYEFLSVYEKEDVYLIDPLSDGPFANTEVFVPKPLLCEKVLNMIVIWFSSGNSKSLLHNDAYDNLNCLYDGSKDLLLIDQKYEDSLPLDVLPDQVSNMSSLDVEKVDMYKYGKLSNIPWYGTTIEAGDCFYIPIKWFHQLKGPKGRNLAINYWLNMKNDPIHREDCVGIFFPEYKTYSQYRTDPVASLENKILFNAFNGSSNTTKRNLISAVIALFPDNLEQYDKIDHLKQAQRYFHLLDTNGDDVLTIQEVKSFKESGAGSENFFPSLSIKDEL</sequence>
<dbReference type="Gene3D" id="2.60.120.10">
    <property type="entry name" value="Jelly Rolls"/>
    <property type="match status" value="1"/>
</dbReference>
<dbReference type="InterPro" id="IPR014710">
    <property type="entry name" value="RmlC-like_jellyroll"/>
</dbReference>
<dbReference type="PROSITE" id="PS00018">
    <property type="entry name" value="EF_HAND_1"/>
    <property type="match status" value="1"/>
</dbReference>
<dbReference type="SUPFAM" id="SSF51197">
    <property type="entry name" value="Clavaminate synthase-like"/>
    <property type="match status" value="1"/>
</dbReference>
<dbReference type="GeneTree" id="ENSGT00940000165506"/>
<accession>F6XEK2</accession>
<gene>
    <name evidence="4" type="primary">LOC100185131</name>
</gene>
<reference evidence="4" key="2">
    <citation type="journal article" date="2008" name="Genome Biol.">
        <title>Improved genome assembly and evidence-based global gene model set for the chordate Ciona intestinalis: new insight into intron and operon populations.</title>
        <authorList>
            <person name="Satou Y."/>
            <person name="Mineta K."/>
            <person name="Ogasawara M."/>
            <person name="Sasakura Y."/>
            <person name="Shoguchi E."/>
            <person name="Ueno K."/>
            <person name="Yamada L."/>
            <person name="Matsumoto J."/>
            <person name="Wasserscheid J."/>
            <person name="Dewar K."/>
            <person name="Wiley G.B."/>
            <person name="Macmil S.L."/>
            <person name="Roe B.A."/>
            <person name="Zeller R.W."/>
            <person name="Hastings K.E."/>
            <person name="Lemaire P."/>
            <person name="Lindquist E."/>
            <person name="Endo T."/>
            <person name="Hotta K."/>
            <person name="Inaba K."/>
        </authorList>
    </citation>
    <scope>NUCLEOTIDE SEQUENCE [LARGE SCALE GENOMIC DNA]</scope>
    <source>
        <strain evidence="4">wild type</strain>
    </source>
</reference>
<evidence type="ECO:0000259" key="3">
    <source>
        <dbReference type="PROSITE" id="PS51184"/>
    </source>
</evidence>
<reference evidence="4" key="4">
    <citation type="submission" date="2025-09" db="UniProtKB">
        <authorList>
            <consortium name="Ensembl"/>
        </authorList>
    </citation>
    <scope>IDENTIFICATION</scope>
</reference>
<dbReference type="RefSeq" id="XP_026689370.1">
    <property type="nucleotide sequence ID" value="XM_026833569.1"/>
</dbReference>
<dbReference type="Proteomes" id="UP000008144">
    <property type="component" value="Chromosome 3"/>
</dbReference>
<dbReference type="EMBL" id="EAAA01001823">
    <property type="status" value="NOT_ANNOTATED_CDS"/>
    <property type="molecule type" value="Genomic_DNA"/>
</dbReference>
<dbReference type="GO" id="GO:0005509">
    <property type="term" value="F:calcium ion binding"/>
    <property type="evidence" value="ECO:0007669"/>
    <property type="project" value="InterPro"/>
</dbReference>
<dbReference type="Ensembl" id="ENSCINT00000023709.2">
    <property type="protein sequence ID" value="ENSCINP00000023463.2"/>
    <property type="gene ID" value="ENSCING00000012611.2"/>
</dbReference>
<dbReference type="InterPro" id="IPR002048">
    <property type="entry name" value="EF_hand_dom"/>
</dbReference>
<feature type="domain" description="JmjC" evidence="3">
    <location>
        <begin position="130"/>
        <end position="281"/>
    </location>
</feature>
<reference evidence="4" key="3">
    <citation type="submission" date="2025-08" db="UniProtKB">
        <authorList>
            <consortium name="Ensembl"/>
        </authorList>
    </citation>
    <scope>IDENTIFICATION</scope>
</reference>
<evidence type="ECO:0000313" key="4">
    <source>
        <dbReference type="Ensembl" id="ENSCINP00000023463.2"/>
    </source>
</evidence>
<dbReference type="InParanoid" id="F6XEK2"/>
<proteinExistence type="predicted"/>
<dbReference type="InterPro" id="IPR041667">
    <property type="entry name" value="Cupin_8"/>
</dbReference>
<dbReference type="InterPro" id="IPR018247">
    <property type="entry name" value="EF_Hand_1_Ca_BS"/>
</dbReference>
<dbReference type="HOGENOM" id="CLU_016785_9_3_1"/>
<dbReference type="PANTHER" id="PTHR12461:SF42">
    <property type="entry name" value="JMJC DOMAIN-CONTAINING PROTEIN"/>
    <property type="match status" value="1"/>
</dbReference>
<feature type="signal peptide" evidence="1">
    <location>
        <begin position="1"/>
        <end position="21"/>
    </location>
</feature>
<dbReference type="KEGG" id="cin:100185131"/>
<dbReference type="InterPro" id="IPR003347">
    <property type="entry name" value="JmjC_dom"/>
</dbReference>
<feature type="chain" id="PRO_5014090402" evidence="1">
    <location>
        <begin position="22"/>
        <end position="385"/>
    </location>
</feature>
<dbReference type="GeneID" id="100185131"/>
<keyword evidence="1" id="KW-0732">Signal</keyword>
<dbReference type="PANTHER" id="PTHR12461">
    <property type="entry name" value="HYPOXIA-INDUCIBLE FACTOR 1 ALPHA INHIBITOR-RELATED"/>
    <property type="match status" value="1"/>
</dbReference>
<dbReference type="AlphaFoldDB" id="F6XEK2"/>
<organism evidence="4 5">
    <name type="scientific">Ciona intestinalis</name>
    <name type="common">Transparent sea squirt</name>
    <name type="synonym">Ascidia intestinalis</name>
    <dbReference type="NCBI Taxonomy" id="7719"/>
    <lineage>
        <taxon>Eukaryota</taxon>
        <taxon>Metazoa</taxon>
        <taxon>Chordata</taxon>
        <taxon>Tunicata</taxon>
        <taxon>Ascidiacea</taxon>
        <taxon>Phlebobranchia</taxon>
        <taxon>Cionidae</taxon>
        <taxon>Ciona</taxon>
    </lineage>
</organism>
<name>F6XEK2_CIOIN</name>
<accession>A0A1W2WAN2</accession>
<dbReference type="OrthoDB" id="415358at2759"/>